<sequence>MPKVQKPATKSRGRGPIEKPTSSKNATVPKKSTMTKKPSTAKKPDAALVDSSDSDSDDSIQGGEHPPNYLFHCAMTCSDDPTITRVLSIPSNFTFAKVHEVMQVAFGWAFCHMYTFEVSGLPGTGLDEHPCVLSIQERVEDFMEVVPEIADRARDAGKLKLSDVFENDEYRGKVYIFYEYDMGDSWGHHITFLVQQGNVPGRRVKRLNVADISFAAKGHPCAEDCGGAGGWEDLKELFAKPRMRDEDDRRQWYKEYCANGDPKGLNPYSWSILDVNQELEAVKM</sequence>
<feature type="compositionally biased region" description="Low complexity" evidence="1">
    <location>
        <begin position="29"/>
        <end position="38"/>
    </location>
</feature>
<keyword evidence="4" id="KW-1185">Reference proteome</keyword>
<dbReference type="AlphaFoldDB" id="A0AAV9NQ83"/>
<proteinExistence type="predicted"/>
<dbReference type="Proteomes" id="UP001358417">
    <property type="component" value="Unassembled WGS sequence"/>
</dbReference>
<accession>A0AAV9NQ83</accession>
<dbReference type="RefSeq" id="XP_064711803.1">
    <property type="nucleotide sequence ID" value="XM_064843943.1"/>
</dbReference>
<dbReference type="SUPFAM" id="SSF159941">
    <property type="entry name" value="MM3350-like"/>
    <property type="match status" value="1"/>
</dbReference>
<reference evidence="3 4" key="1">
    <citation type="submission" date="2023-08" db="EMBL/GenBank/DDBJ databases">
        <title>Black Yeasts Isolated from many extreme environments.</title>
        <authorList>
            <person name="Coleine C."/>
            <person name="Stajich J.E."/>
            <person name="Selbmann L."/>
        </authorList>
    </citation>
    <scope>NUCLEOTIDE SEQUENCE [LARGE SCALE GENOMIC DNA]</scope>
    <source>
        <strain evidence="3 4">CCFEE 5792</strain>
    </source>
</reference>
<dbReference type="Gene3D" id="3.10.290.30">
    <property type="entry name" value="MM3350-like"/>
    <property type="match status" value="1"/>
</dbReference>
<dbReference type="InterPro" id="IPR012912">
    <property type="entry name" value="Plasmid_pRiA4b_Orf3-like"/>
</dbReference>
<organism evidence="3 4">
    <name type="scientific">Exophiala bonariae</name>
    <dbReference type="NCBI Taxonomy" id="1690606"/>
    <lineage>
        <taxon>Eukaryota</taxon>
        <taxon>Fungi</taxon>
        <taxon>Dikarya</taxon>
        <taxon>Ascomycota</taxon>
        <taxon>Pezizomycotina</taxon>
        <taxon>Eurotiomycetes</taxon>
        <taxon>Chaetothyriomycetidae</taxon>
        <taxon>Chaetothyriales</taxon>
        <taxon>Herpotrichiellaceae</taxon>
        <taxon>Exophiala</taxon>
    </lineage>
</organism>
<protein>
    <recommendedName>
        <fullName evidence="2">Plasmid pRiA4b Orf3-like domain-containing protein</fullName>
    </recommendedName>
</protein>
<dbReference type="PANTHER" id="PTHR41878:SF1">
    <property type="entry name" value="TNPR PROTEIN"/>
    <property type="match status" value="1"/>
</dbReference>
<gene>
    <name evidence="3" type="ORF">LTR84_000312</name>
</gene>
<dbReference type="GeneID" id="89968534"/>
<evidence type="ECO:0000256" key="1">
    <source>
        <dbReference type="SAM" id="MobiDB-lite"/>
    </source>
</evidence>
<name>A0AAV9NQ83_9EURO</name>
<dbReference type="PANTHER" id="PTHR41878">
    <property type="entry name" value="LEXA REPRESSOR-RELATED"/>
    <property type="match status" value="1"/>
</dbReference>
<feature type="domain" description="Plasmid pRiA4b Orf3-like" evidence="2">
    <location>
        <begin position="79"/>
        <end position="255"/>
    </location>
</feature>
<evidence type="ECO:0000313" key="3">
    <source>
        <dbReference type="EMBL" id="KAK5064479.1"/>
    </source>
</evidence>
<feature type="region of interest" description="Disordered" evidence="1">
    <location>
        <begin position="1"/>
        <end position="64"/>
    </location>
</feature>
<dbReference type="Pfam" id="PF07929">
    <property type="entry name" value="PRiA4_ORF3"/>
    <property type="match status" value="1"/>
</dbReference>
<comment type="caution">
    <text evidence="3">The sequence shown here is derived from an EMBL/GenBank/DDBJ whole genome shotgun (WGS) entry which is preliminary data.</text>
</comment>
<evidence type="ECO:0000259" key="2">
    <source>
        <dbReference type="Pfam" id="PF07929"/>
    </source>
</evidence>
<evidence type="ECO:0000313" key="4">
    <source>
        <dbReference type="Proteomes" id="UP001358417"/>
    </source>
</evidence>
<dbReference type="EMBL" id="JAVRRD010000001">
    <property type="protein sequence ID" value="KAK5064479.1"/>
    <property type="molecule type" value="Genomic_DNA"/>
</dbReference>
<dbReference type="InterPro" id="IPR024047">
    <property type="entry name" value="MM3350-like_sf"/>
</dbReference>